<accession>A0A6M3J3Z2</accession>
<dbReference type="AlphaFoldDB" id="A0A6M3J3Z2"/>
<sequence length="74" mass="8491">MRIYLDVQPTSFVLDPEEILPLSRYDITGFTKEEEEAELKDIAVIMGKQEYTIKRHLCGHDEGMSCTMKVIKGV</sequence>
<gene>
    <name evidence="2" type="ORF">MM415A00310_0025</name>
    <name evidence="1" type="ORF">MM415B00528_0025</name>
</gene>
<name>A0A6M3J3Z2_9ZZZZ</name>
<dbReference type="EMBL" id="MT142504">
    <property type="protein sequence ID" value="QJA83145.1"/>
    <property type="molecule type" value="Genomic_DNA"/>
</dbReference>
<evidence type="ECO:0000313" key="2">
    <source>
        <dbReference type="EMBL" id="QJA83145.1"/>
    </source>
</evidence>
<dbReference type="EMBL" id="MT141515">
    <property type="protein sequence ID" value="QJA64218.1"/>
    <property type="molecule type" value="Genomic_DNA"/>
</dbReference>
<evidence type="ECO:0000313" key="1">
    <source>
        <dbReference type="EMBL" id="QJA64218.1"/>
    </source>
</evidence>
<proteinExistence type="predicted"/>
<organism evidence="1">
    <name type="scientific">viral metagenome</name>
    <dbReference type="NCBI Taxonomy" id="1070528"/>
    <lineage>
        <taxon>unclassified sequences</taxon>
        <taxon>metagenomes</taxon>
        <taxon>organismal metagenomes</taxon>
    </lineage>
</organism>
<reference evidence="1" key="1">
    <citation type="submission" date="2020-03" db="EMBL/GenBank/DDBJ databases">
        <title>The deep terrestrial virosphere.</title>
        <authorList>
            <person name="Holmfeldt K."/>
            <person name="Nilsson E."/>
            <person name="Simone D."/>
            <person name="Lopez-Fernandez M."/>
            <person name="Wu X."/>
            <person name="de Brujin I."/>
            <person name="Lundin D."/>
            <person name="Andersson A."/>
            <person name="Bertilsson S."/>
            <person name="Dopson M."/>
        </authorList>
    </citation>
    <scope>NUCLEOTIDE SEQUENCE</scope>
    <source>
        <strain evidence="2">MM415A00310</strain>
        <strain evidence="1">MM415B00528</strain>
    </source>
</reference>
<protein>
    <submittedName>
        <fullName evidence="1">Uncharacterized protein</fullName>
    </submittedName>
</protein>